<dbReference type="Gene3D" id="1.10.287.110">
    <property type="entry name" value="DnaJ domain"/>
    <property type="match status" value="1"/>
</dbReference>
<feature type="compositionally biased region" description="Gly residues" evidence="8">
    <location>
        <begin position="484"/>
        <end position="494"/>
    </location>
</feature>
<protein>
    <recommendedName>
        <fullName evidence="6">Tetratricopeptide repeat and J domain-containing co-chaperone DNJ1</fullName>
    </recommendedName>
</protein>
<dbReference type="SUPFAM" id="SSF48452">
    <property type="entry name" value="TPR-like"/>
    <property type="match status" value="1"/>
</dbReference>
<evidence type="ECO:0000256" key="5">
    <source>
        <dbReference type="ARBA" id="ARBA00022824"/>
    </source>
</evidence>
<dbReference type="GO" id="GO:0051787">
    <property type="term" value="F:misfolded protein binding"/>
    <property type="evidence" value="ECO:0007669"/>
    <property type="project" value="TreeGrafter"/>
</dbReference>
<dbReference type="InterPro" id="IPR019734">
    <property type="entry name" value="TPR_rpt"/>
</dbReference>
<dbReference type="SMART" id="SM00028">
    <property type="entry name" value="TPR"/>
    <property type="match status" value="5"/>
</dbReference>
<name>A0A6A6TFX1_9PLEO</name>
<dbReference type="InterPro" id="IPR036869">
    <property type="entry name" value="J_dom_sf"/>
</dbReference>
<feature type="chain" id="PRO_5025401612" description="Tetratricopeptide repeat and J domain-containing co-chaperone DNJ1" evidence="9">
    <location>
        <begin position="19"/>
        <end position="532"/>
    </location>
</feature>
<dbReference type="SUPFAM" id="SSF46565">
    <property type="entry name" value="Chaperone J-domain"/>
    <property type="match status" value="1"/>
</dbReference>
<proteinExistence type="predicted"/>
<dbReference type="AlphaFoldDB" id="A0A6A6TFX1"/>
<dbReference type="InterPro" id="IPR051727">
    <property type="entry name" value="DnaJ_C3_Co-chaperones"/>
</dbReference>
<dbReference type="PANTHER" id="PTHR44140:SF2">
    <property type="entry name" value="LD25575P"/>
    <property type="match status" value="1"/>
</dbReference>
<feature type="signal peptide" evidence="9">
    <location>
        <begin position="1"/>
        <end position="18"/>
    </location>
</feature>
<dbReference type="OrthoDB" id="1726119at2759"/>
<keyword evidence="3" id="KW-0677">Repeat</keyword>
<dbReference type="SMART" id="SM00271">
    <property type="entry name" value="DnaJ"/>
    <property type="match status" value="1"/>
</dbReference>
<reference evidence="11" key="1">
    <citation type="journal article" date="2020" name="Stud. Mycol.">
        <title>101 Dothideomycetes genomes: a test case for predicting lifestyles and emergence of pathogens.</title>
        <authorList>
            <person name="Haridas S."/>
            <person name="Albert R."/>
            <person name="Binder M."/>
            <person name="Bloem J."/>
            <person name="Labutti K."/>
            <person name="Salamov A."/>
            <person name="Andreopoulos B."/>
            <person name="Baker S."/>
            <person name="Barry K."/>
            <person name="Bills G."/>
            <person name="Bluhm B."/>
            <person name="Cannon C."/>
            <person name="Castanera R."/>
            <person name="Culley D."/>
            <person name="Daum C."/>
            <person name="Ezra D."/>
            <person name="Gonzalez J."/>
            <person name="Henrissat B."/>
            <person name="Kuo A."/>
            <person name="Liang C."/>
            <person name="Lipzen A."/>
            <person name="Lutzoni F."/>
            <person name="Magnuson J."/>
            <person name="Mondo S."/>
            <person name="Nolan M."/>
            <person name="Ohm R."/>
            <person name="Pangilinan J."/>
            <person name="Park H.-J."/>
            <person name="Ramirez L."/>
            <person name="Alfaro M."/>
            <person name="Sun H."/>
            <person name="Tritt A."/>
            <person name="Yoshinaga Y."/>
            <person name="Zwiers L.-H."/>
            <person name="Turgeon B."/>
            <person name="Goodwin S."/>
            <person name="Spatafora J."/>
            <person name="Crous P."/>
            <person name="Grigoriev I."/>
        </authorList>
    </citation>
    <scope>NUCLEOTIDE SEQUENCE</scope>
    <source>
        <strain evidence="11">CBS 122681</strain>
    </source>
</reference>
<evidence type="ECO:0000256" key="1">
    <source>
        <dbReference type="ARBA" id="ARBA00004319"/>
    </source>
</evidence>
<dbReference type="Pfam" id="PF00226">
    <property type="entry name" value="DnaJ"/>
    <property type="match status" value="1"/>
</dbReference>
<feature type="repeat" description="TPR" evidence="7">
    <location>
        <begin position="64"/>
        <end position="97"/>
    </location>
</feature>
<keyword evidence="12" id="KW-1185">Reference proteome</keyword>
<dbReference type="CDD" id="cd06257">
    <property type="entry name" value="DnaJ"/>
    <property type="match status" value="1"/>
</dbReference>
<evidence type="ECO:0000256" key="3">
    <source>
        <dbReference type="ARBA" id="ARBA00022737"/>
    </source>
</evidence>
<evidence type="ECO:0000256" key="9">
    <source>
        <dbReference type="SAM" id="SignalP"/>
    </source>
</evidence>
<evidence type="ECO:0000256" key="8">
    <source>
        <dbReference type="SAM" id="MobiDB-lite"/>
    </source>
</evidence>
<evidence type="ECO:0000256" key="2">
    <source>
        <dbReference type="ARBA" id="ARBA00022729"/>
    </source>
</evidence>
<dbReference type="PRINTS" id="PR00625">
    <property type="entry name" value="JDOMAIN"/>
</dbReference>
<evidence type="ECO:0000256" key="6">
    <source>
        <dbReference type="ARBA" id="ARBA00073740"/>
    </source>
</evidence>
<dbReference type="FunFam" id="1.25.40.10:FF:000224">
    <property type="entry name" value="DnaJ and TPR domain protein"/>
    <property type="match status" value="1"/>
</dbReference>
<accession>A0A6A6TFX1</accession>
<feature type="domain" description="J" evidence="10">
    <location>
        <begin position="399"/>
        <end position="468"/>
    </location>
</feature>
<keyword evidence="4 7" id="KW-0802">TPR repeat</keyword>
<dbReference type="PROSITE" id="PS50005">
    <property type="entry name" value="TPR"/>
    <property type="match status" value="1"/>
</dbReference>
<dbReference type="PANTHER" id="PTHR44140">
    <property type="entry name" value="LD25575P"/>
    <property type="match status" value="1"/>
</dbReference>
<feature type="region of interest" description="Disordered" evidence="8">
    <location>
        <begin position="461"/>
        <end position="532"/>
    </location>
</feature>
<dbReference type="Pfam" id="PF13431">
    <property type="entry name" value="TPR_17"/>
    <property type="match status" value="1"/>
</dbReference>
<dbReference type="GO" id="GO:0005788">
    <property type="term" value="C:endoplasmic reticulum lumen"/>
    <property type="evidence" value="ECO:0007669"/>
    <property type="project" value="UniProtKB-SubCell"/>
</dbReference>
<organism evidence="11 12">
    <name type="scientific">Lophiostoma macrostomum CBS 122681</name>
    <dbReference type="NCBI Taxonomy" id="1314788"/>
    <lineage>
        <taxon>Eukaryota</taxon>
        <taxon>Fungi</taxon>
        <taxon>Dikarya</taxon>
        <taxon>Ascomycota</taxon>
        <taxon>Pezizomycotina</taxon>
        <taxon>Dothideomycetes</taxon>
        <taxon>Pleosporomycetidae</taxon>
        <taxon>Pleosporales</taxon>
        <taxon>Lophiostomataceae</taxon>
        <taxon>Lophiostoma</taxon>
    </lineage>
</organism>
<evidence type="ECO:0000256" key="4">
    <source>
        <dbReference type="ARBA" id="ARBA00022803"/>
    </source>
</evidence>
<evidence type="ECO:0000313" key="11">
    <source>
        <dbReference type="EMBL" id="KAF2657813.1"/>
    </source>
</evidence>
<comment type="subcellular location">
    <subcellularLocation>
        <location evidence="1">Endoplasmic reticulum lumen</location>
    </subcellularLocation>
</comment>
<feature type="compositionally biased region" description="Low complexity" evidence="8">
    <location>
        <begin position="469"/>
        <end position="483"/>
    </location>
</feature>
<evidence type="ECO:0000256" key="7">
    <source>
        <dbReference type="PROSITE-ProRule" id="PRU00339"/>
    </source>
</evidence>
<keyword evidence="5" id="KW-0256">Endoplasmic reticulum</keyword>
<dbReference type="Proteomes" id="UP000799324">
    <property type="component" value="Unassembled WGS sequence"/>
</dbReference>
<dbReference type="GO" id="GO:0051087">
    <property type="term" value="F:protein-folding chaperone binding"/>
    <property type="evidence" value="ECO:0007669"/>
    <property type="project" value="TreeGrafter"/>
</dbReference>
<evidence type="ECO:0000259" key="10">
    <source>
        <dbReference type="PROSITE" id="PS50076"/>
    </source>
</evidence>
<dbReference type="PROSITE" id="PS50076">
    <property type="entry name" value="DNAJ_2"/>
    <property type="match status" value="1"/>
</dbReference>
<dbReference type="Gene3D" id="1.25.40.10">
    <property type="entry name" value="Tetratricopeptide repeat domain"/>
    <property type="match status" value="1"/>
</dbReference>
<feature type="compositionally biased region" description="Gly residues" evidence="8">
    <location>
        <begin position="503"/>
        <end position="532"/>
    </location>
</feature>
<dbReference type="InterPro" id="IPR011990">
    <property type="entry name" value="TPR-like_helical_dom_sf"/>
</dbReference>
<sequence length="532" mass="58811">MILRLSSLAIGLLPLAHALLPSEIPIDTPVSQLIKTASVKLASGNTQDALTYFDVAITRDPKNYLTYFRRGAAYLSLGKTAQAQSDFDKVLEIKPGFEGALVQRAKIKSRRADWAAARKDYEAAGKTEEIAQLEEAQGAAVLAIEAAEKGEWDSCISNAGVAIVVAGAAYDIRKTRARCRFEKGEVVEGISDLQHLLQIHTGDVEPHLQSSAMAFYSLGETEKGIKHIAQCLQSDPDNKRCMKLRRREKNLEKDLKKVRDLFEKRQYIAATKMLVPRGDEAGLLKEVKDDFKDYTEQNYIFKNSPEGLYSSLVEMMCEAYGEMTNKMDKAMPYCKEALQYNPTSLPGLLNQAQRAIDSDEFEDAIRTLESAKEHHGQTNKIQELLQKAHSLLKRSKQKDYYKVLGVSRDAEERDIKKAYRKLSKAYHPDKASANNLTPEDAQKKMAAVNEAYEVLSDPELKARFDNGDDPNNPEQQQNPFQGSPFGGFGGGQGGQQFFFRQGPGQGFPGGGGNFKQGGGGGGFQFPGGFGFP</sequence>
<keyword evidence="2 9" id="KW-0732">Signal</keyword>
<dbReference type="InterPro" id="IPR001623">
    <property type="entry name" value="DnaJ_domain"/>
</dbReference>
<dbReference type="GO" id="GO:0034975">
    <property type="term" value="P:protein folding in endoplasmic reticulum"/>
    <property type="evidence" value="ECO:0007669"/>
    <property type="project" value="TreeGrafter"/>
</dbReference>
<evidence type="ECO:0000313" key="12">
    <source>
        <dbReference type="Proteomes" id="UP000799324"/>
    </source>
</evidence>
<gene>
    <name evidence="11" type="ORF">K491DRAFT_594241</name>
</gene>
<dbReference type="EMBL" id="MU004321">
    <property type="protein sequence ID" value="KAF2657813.1"/>
    <property type="molecule type" value="Genomic_DNA"/>
</dbReference>